<keyword evidence="2" id="KW-1185">Reference proteome</keyword>
<comment type="caution">
    <text evidence="1">The sequence shown here is derived from an EMBL/GenBank/DDBJ whole genome shotgun (WGS) entry which is preliminary data.</text>
</comment>
<gene>
    <name evidence="1" type="ORF">L6164_017986</name>
</gene>
<sequence length="133" mass="14776">MAVTHFHSHPATSLMDTKHEQRTVNIGTLKSARIASSNITCDPNLRRAASLIWGQLRTLASNNYGTLLDLGEGQEQQLLFAGEVWTATAEDSLWVKDGERGCVEGEDEGQFCLQNVFPWNKLDSIGVKEFKLL</sequence>
<proteinExistence type="predicted"/>
<organism evidence="1 2">
    <name type="scientific">Bauhinia variegata</name>
    <name type="common">Purple orchid tree</name>
    <name type="synonym">Phanera variegata</name>
    <dbReference type="NCBI Taxonomy" id="167791"/>
    <lineage>
        <taxon>Eukaryota</taxon>
        <taxon>Viridiplantae</taxon>
        <taxon>Streptophyta</taxon>
        <taxon>Embryophyta</taxon>
        <taxon>Tracheophyta</taxon>
        <taxon>Spermatophyta</taxon>
        <taxon>Magnoliopsida</taxon>
        <taxon>eudicotyledons</taxon>
        <taxon>Gunneridae</taxon>
        <taxon>Pentapetalae</taxon>
        <taxon>rosids</taxon>
        <taxon>fabids</taxon>
        <taxon>Fabales</taxon>
        <taxon>Fabaceae</taxon>
        <taxon>Cercidoideae</taxon>
        <taxon>Cercideae</taxon>
        <taxon>Bauhiniinae</taxon>
        <taxon>Bauhinia</taxon>
    </lineage>
</organism>
<name>A0ACB9N9S2_BAUVA</name>
<accession>A0ACB9N9S2</accession>
<protein>
    <submittedName>
        <fullName evidence="1">Uncharacterized protein</fullName>
    </submittedName>
</protein>
<evidence type="ECO:0000313" key="1">
    <source>
        <dbReference type="EMBL" id="KAI4333145.1"/>
    </source>
</evidence>
<dbReference type="EMBL" id="CM039432">
    <property type="protein sequence ID" value="KAI4333145.1"/>
    <property type="molecule type" value="Genomic_DNA"/>
</dbReference>
<reference evidence="1 2" key="1">
    <citation type="journal article" date="2022" name="DNA Res.">
        <title>Chromosomal-level genome assembly of the orchid tree Bauhinia variegata (Leguminosae; Cercidoideae) supports the allotetraploid origin hypothesis of Bauhinia.</title>
        <authorList>
            <person name="Zhong Y."/>
            <person name="Chen Y."/>
            <person name="Zheng D."/>
            <person name="Pang J."/>
            <person name="Liu Y."/>
            <person name="Luo S."/>
            <person name="Meng S."/>
            <person name="Qian L."/>
            <person name="Wei D."/>
            <person name="Dai S."/>
            <person name="Zhou R."/>
        </authorList>
    </citation>
    <scope>NUCLEOTIDE SEQUENCE [LARGE SCALE GENOMIC DNA]</scope>
    <source>
        <strain evidence="1">BV-YZ2020</strain>
    </source>
</reference>
<dbReference type="Proteomes" id="UP000828941">
    <property type="component" value="Chromosome 7"/>
</dbReference>
<evidence type="ECO:0000313" key="2">
    <source>
        <dbReference type="Proteomes" id="UP000828941"/>
    </source>
</evidence>